<feature type="compositionally biased region" description="Low complexity" evidence="1">
    <location>
        <begin position="190"/>
        <end position="205"/>
    </location>
</feature>
<accession>A0AAW1TA36</accession>
<evidence type="ECO:0008006" key="5">
    <source>
        <dbReference type="Google" id="ProtNLM"/>
    </source>
</evidence>
<comment type="caution">
    <text evidence="3">The sequence shown here is derived from an EMBL/GenBank/DDBJ whole genome shotgun (WGS) entry which is preliminary data.</text>
</comment>
<proteinExistence type="predicted"/>
<keyword evidence="4" id="KW-1185">Reference proteome</keyword>
<feature type="transmembrane region" description="Helical" evidence="2">
    <location>
        <begin position="86"/>
        <end position="106"/>
    </location>
</feature>
<keyword evidence="2" id="KW-0812">Transmembrane</keyword>
<feature type="compositionally biased region" description="Polar residues" evidence="1">
    <location>
        <begin position="353"/>
        <end position="365"/>
    </location>
</feature>
<evidence type="ECO:0000313" key="3">
    <source>
        <dbReference type="EMBL" id="KAK9866440.1"/>
    </source>
</evidence>
<keyword evidence="2" id="KW-1133">Transmembrane helix</keyword>
<keyword evidence="2" id="KW-0472">Membrane</keyword>
<feature type="region of interest" description="Disordered" evidence="1">
    <location>
        <begin position="189"/>
        <end position="264"/>
    </location>
</feature>
<organism evidence="3 4">
    <name type="scientific">Apatococcus fuscideae</name>
    <dbReference type="NCBI Taxonomy" id="2026836"/>
    <lineage>
        <taxon>Eukaryota</taxon>
        <taxon>Viridiplantae</taxon>
        <taxon>Chlorophyta</taxon>
        <taxon>core chlorophytes</taxon>
        <taxon>Trebouxiophyceae</taxon>
        <taxon>Chlorellales</taxon>
        <taxon>Chlorellaceae</taxon>
        <taxon>Apatococcus</taxon>
    </lineage>
</organism>
<gene>
    <name evidence="3" type="ORF">WJX84_003636</name>
</gene>
<dbReference type="EMBL" id="JALJOV010000162">
    <property type="protein sequence ID" value="KAK9866440.1"/>
    <property type="molecule type" value="Genomic_DNA"/>
</dbReference>
<feature type="region of interest" description="Disordered" evidence="1">
    <location>
        <begin position="296"/>
        <end position="317"/>
    </location>
</feature>
<name>A0AAW1TA36_9CHLO</name>
<evidence type="ECO:0000256" key="1">
    <source>
        <dbReference type="SAM" id="MobiDB-lite"/>
    </source>
</evidence>
<dbReference type="PANTHER" id="PTHR37769:SF1">
    <property type="entry name" value="OS08G0243900 PROTEIN"/>
    <property type="match status" value="1"/>
</dbReference>
<evidence type="ECO:0000313" key="4">
    <source>
        <dbReference type="Proteomes" id="UP001485043"/>
    </source>
</evidence>
<dbReference type="PANTHER" id="PTHR37769">
    <property type="entry name" value="OS08G0243900 PROTEIN"/>
    <property type="match status" value="1"/>
</dbReference>
<sequence length="692" mass="71982">MTVRPDRVAIVLRDREGSNLLVQTRGLSAKIADDASRSVASLLSDFAAQSTNLSLHKSGNQAPGFTLGDMLVDNGRYRVVYRLVNMVYAMVVAPAAANVFFALQLLDPITRLLIAASRGVEVTPDKLTKRYSELYLGLATMAAGGDANASRVLADAETALVAIAPDAVKPKNMATKLKELSVPRLKSFGSSAASRETSATAATATPNSRVLEDETNPLEGVSFALPPDAFTSRPVASPDPKYRGGAAADAGPGAAADSRAAPAGVHSLEEMLQASGPGPQAGAGTDLAGTGLEGLSGVATGAGGQGQIAGPGSPTSFPVQQLAAPAVMAHPPPSTAVPSDDNFFEAFTGGQSQYGAMPPSRQSAAVPSGNPMEPTPQQHRQMLQQSKAWTPTVSAEDPEVDIGARMSTTTALRGATAEEVLVIMQGRALQLRETWHGSFQGSQLTSAGITGEVVGTGQVGASKTTAWFRLQTPPDGPRLLPTALRCCQMLKANSEKEPLQRGCFKAVVGRAPFGEAPFVRYRLAAATSPPPLLLRVSLHFGRPQQGQQHATISFLVQWATSPALTGHLRRLLLDLDVDAALGTPAKVSPKAAWAQGMHRLRWRLPDAVPGSQGAARATFQPAASQTSDKLAAAGILGGPVVAAAHAATAMLRFYGPEGHSLSGVSLESGVDLRHMLAGIDAFRGEVRAQPAR</sequence>
<feature type="compositionally biased region" description="Gly residues" evidence="1">
    <location>
        <begin position="300"/>
        <end position="309"/>
    </location>
</feature>
<evidence type="ECO:0000256" key="2">
    <source>
        <dbReference type="SAM" id="Phobius"/>
    </source>
</evidence>
<feature type="compositionally biased region" description="Low complexity" evidence="1">
    <location>
        <begin position="243"/>
        <end position="264"/>
    </location>
</feature>
<dbReference type="Proteomes" id="UP001485043">
    <property type="component" value="Unassembled WGS sequence"/>
</dbReference>
<reference evidence="3 4" key="1">
    <citation type="journal article" date="2024" name="Nat. Commun.">
        <title>Phylogenomics reveals the evolutionary origins of lichenization in chlorophyte algae.</title>
        <authorList>
            <person name="Puginier C."/>
            <person name="Libourel C."/>
            <person name="Otte J."/>
            <person name="Skaloud P."/>
            <person name="Haon M."/>
            <person name="Grisel S."/>
            <person name="Petersen M."/>
            <person name="Berrin J.G."/>
            <person name="Delaux P.M."/>
            <person name="Dal Grande F."/>
            <person name="Keller J."/>
        </authorList>
    </citation>
    <scope>NUCLEOTIDE SEQUENCE [LARGE SCALE GENOMIC DNA]</scope>
    <source>
        <strain evidence="3 4">SAG 2523</strain>
    </source>
</reference>
<dbReference type="AlphaFoldDB" id="A0AAW1TA36"/>
<protein>
    <recommendedName>
        <fullName evidence="5">MHD domain-containing protein</fullName>
    </recommendedName>
</protein>
<feature type="region of interest" description="Disordered" evidence="1">
    <location>
        <begin position="353"/>
        <end position="377"/>
    </location>
</feature>